<dbReference type="RefSeq" id="WP_406830562.1">
    <property type="nucleotide sequence ID" value="NZ_CP157483.1"/>
</dbReference>
<evidence type="ECO:0008006" key="2">
    <source>
        <dbReference type="Google" id="ProtNLM"/>
    </source>
</evidence>
<dbReference type="AlphaFoldDB" id="A0AAU7JS60"/>
<sequence length="168" mass="18026">MSTHLATYVALIHASEATLADSFDTIGQGHANHPDVLFTCQALAKMSREHVSKLQPVVARYGEASDVEEPQRLHASGVGEVRSGAVGLLRDLQDLHMLATLVDSTWTVIGQGAQGLRDEELLSIEKTARKDVSRQLAWLVTRMKSAAPQALIVAPPATPQASTPIGRT</sequence>
<organism evidence="1">
    <name type="scientific">Pedococcus sp. KACC 23699</name>
    <dbReference type="NCBI Taxonomy" id="3149228"/>
    <lineage>
        <taxon>Bacteria</taxon>
        <taxon>Bacillati</taxon>
        <taxon>Actinomycetota</taxon>
        <taxon>Actinomycetes</taxon>
        <taxon>Micrococcales</taxon>
        <taxon>Intrasporangiaceae</taxon>
        <taxon>Pedococcus</taxon>
    </lineage>
</organism>
<reference evidence="1" key="1">
    <citation type="submission" date="2024-05" db="EMBL/GenBank/DDBJ databases">
        <authorList>
            <person name="Kim S."/>
            <person name="Heo J."/>
            <person name="Choi H."/>
            <person name="Choi Y."/>
            <person name="Kwon S.-W."/>
            <person name="Kim Y."/>
        </authorList>
    </citation>
    <scope>NUCLEOTIDE SEQUENCE</scope>
    <source>
        <strain evidence="1">KACC 23699</strain>
    </source>
</reference>
<evidence type="ECO:0000313" key="1">
    <source>
        <dbReference type="EMBL" id="XBO43133.1"/>
    </source>
</evidence>
<accession>A0AAU7JS60</accession>
<proteinExistence type="predicted"/>
<protein>
    <recommendedName>
        <fullName evidence="2">DUF892 family protein</fullName>
    </recommendedName>
</protein>
<name>A0AAU7JS60_9MICO</name>
<dbReference type="EMBL" id="CP157483">
    <property type="protein sequence ID" value="XBO43133.1"/>
    <property type="molecule type" value="Genomic_DNA"/>
</dbReference>
<gene>
    <name evidence="1" type="ORF">ABEG17_16435</name>
</gene>